<dbReference type="GO" id="GO:0003824">
    <property type="term" value="F:catalytic activity"/>
    <property type="evidence" value="ECO:0007669"/>
    <property type="project" value="InterPro"/>
</dbReference>
<dbReference type="Proteomes" id="UP000242875">
    <property type="component" value="Unassembled WGS sequence"/>
</dbReference>
<dbReference type="PANTHER" id="PTHR47703">
    <property type="entry name" value="D-AMINOACID AMINOTRANSFERASE-LIKE PLP-DEPENDENT ENZYMES SUPERFAMILY PROTEIN"/>
    <property type="match status" value="1"/>
</dbReference>
<name>A0A261XZI8_9FUNG</name>
<dbReference type="InterPro" id="IPR043132">
    <property type="entry name" value="BCAT-like_C"/>
</dbReference>
<dbReference type="SUPFAM" id="SSF56752">
    <property type="entry name" value="D-aminoacid aminotransferase-like PLP-dependent enzymes"/>
    <property type="match status" value="1"/>
</dbReference>
<accession>A0A261XZI8</accession>
<reference evidence="1 2" key="1">
    <citation type="journal article" date="2017" name="Mycologia">
        <title>Bifiguratus adelaidae, gen. et sp. nov., a new member of Mucoromycotina in endophytic and soil-dwelling habitats.</title>
        <authorList>
            <person name="Torres-Cruz T.J."/>
            <person name="Billingsley Tobias T.L."/>
            <person name="Almatruk M."/>
            <person name="Hesse C."/>
            <person name="Kuske C.R."/>
            <person name="Desiro A."/>
            <person name="Benucci G.M."/>
            <person name="Bonito G."/>
            <person name="Stajich J.E."/>
            <person name="Dunlap C."/>
            <person name="Arnold A.E."/>
            <person name="Porras-Alfaro A."/>
        </authorList>
    </citation>
    <scope>NUCLEOTIDE SEQUENCE [LARGE SCALE GENOMIC DNA]</scope>
    <source>
        <strain evidence="1 2">AZ0501</strain>
    </source>
</reference>
<evidence type="ECO:0000313" key="2">
    <source>
        <dbReference type="Proteomes" id="UP000242875"/>
    </source>
</evidence>
<dbReference type="EMBL" id="MVBO01000070">
    <property type="protein sequence ID" value="OZJ03763.1"/>
    <property type="molecule type" value="Genomic_DNA"/>
</dbReference>
<dbReference type="InterPro" id="IPR036038">
    <property type="entry name" value="Aminotransferase-like"/>
</dbReference>
<comment type="caution">
    <text evidence="1">The sequence shown here is derived from an EMBL/GenBank/DDBJ whole genome shotgun (WGS) entry which is preliminary data.</text>
</comment>
<dbReference type="PANTHER" id="PTHR47703:SF2">
    <property type="entry name" value="D-AMINOACID AMINOTRANSFERASE-LIKE PLP-DEPENDENT ENZYMES SUPERFAMILY PROTEIN"/>
    <property type="match status" value="1"/>
</dbReference>
<sequence length="374" mass="42293">MLLIRSLRTLRHVQDSSINSIPKIANHKTMPANKLHPKTLVIERKAPANGIFDEQDYIISMPRISANEFYLQYPRGTYTAARTVQKTSIMSFDVHLARLASSLTLMHFNPENCNDYVESSEASRALNRLRDTKILETVLVPMVRKGMTEYYKEVEEDVFGEEQETKVSILIGYDFKVHELIMASHFTPLAGPPRGSVKVELRGHPRSTAAAKDTAWVRERQALEEKRGHDVNEVVLSDAATGTIYEGLSSNFFTLVNSDERPFIQTAPPPHVLSGTVMQLVMDVCKEENIEVRLEFPRLQDGIAGNWLGAFVTSTSRLVLPIRQMAIPQDEHDHEDLCPTGTCITFPANQPHPIIERIRARVREHVVSRAFKIL</sequence>
<proteinExistence type="predicted"/>
<organism evidence="1 2">
    <name type="scientific">Bifiguratus adelaidae</name>
    <dbReference type="NCBI Taxonomy" id="1938954"/>
    <lineage>
        <taxon>Eukaryota</taxon>
        <taxon>Fungi</taxon>
        <taxon>Fungi incertae sedis</taxon>
        <taxon>Mucoromycota</taxon>
        <taxon>Mucoromycotina</taxon>
        <taxon>Endogonomycetes</taxon>
        <taxon>Endogonales</taxon>
        <taxon>Endogonales incertae sedis</taxon>
        <taxon>Bifiguratus</taxon>
    </lineage>
</organism>
<dbReference type="Gene3D" id="3.20.10.10">
    <property type="entry name" value="D-amino Acid Aminotransferase, subunit A, domain 2"/>
    <property type="match status" value="1"/>
</dbReference>
<dbReference type="OrthoDB" id="59470at2759"/>
<gene>
    <name evidence="1" type="ORF">BZG36_03070</name>
</gene>
<dbReference type="InterPro" id="IPR001544">
    <property type="entry name" value="Aminotrans_IV"/>
</dbReference>
<keyword evidence="2" id="KW-1185">Reference proteome</keyword>
<dbReference type="AlphaFoldDB" id="A0A261XZI8"/>
<evidence type="ECO:0000313" key="1">
    <source>
        <dbReference type="EMBL" id="OZJ03763.1"/>
    </source>
</evidence>
<dbReference type="Pfam" id="PF01063">
    <property type="entry name" value="Aminotran_4"/>
    <property type="match status" value="1"/>
</dbReference>
<protein>
    <submittedName>
        <fullName evidence="1">Uncharacterized protein</fullName>
    </submittedName>
</protein>